<evidence type="ECO:0000313" key="6">
    <source>
        <dbReference type="EMBL" id="NHN30410.1"/>
    </source>
</evidence>
<keyword evidence="1" id="KW-0805">Transcription regulation</keyword>
<feature type="transmembrane region" description="Helical" evidence="4">
    <location>
        <begin position="12"/>
        <end position="36"/>
    </location>
</feature>
<keyword evidence="3" id="KW-0804">Transcription</keyword>
<dbReference type="InterPro" id="IPR009057">
    <property type="entry name" value="Homeodomain-like_sf"/>
</dbReference>
<keyword evidence="4" id="KW-1133">Transmembrane helix</keyword>
<dbReference type="PANTHER" id="PTHR43280">
    <property type="entry name" value="ARAC-FAMILY TRANSCRIPTIONAL REGULATOR"/>
    <property type="match status" value="1"/>
</dbReference>
<dbReference type="Gene3D" id="1.10.10.60">
    <property type="entry name" value="Homeodomain-like"/>
    <property type="match status" value="2"/>
</dbReference>
<dbReference type="Proteomes" id="UP001165962">
    <property type="component" value="Unassembled WGS sequence"/>
</dbReference>
<comment type="caution">
    <text evidence="6">The sequence shown here is derived from an EMBL/GenBank/DDBJ whole genome shotgun (WGS) entry which is preliminary data.</text>
</comment>
<keyword evidence="2" id="KW-0238">DNA-binding</keyword>
<gene>
    <name evidence="6" type="ORF">G9U52_11250</name>
</gene>
<evidence type="ECO:0000256" key="2">
    <source>
        <dbReference type="ARBA" id="ARBA00023125"/>
    </source>
</evidence>
<evidence type="ECO:0000313" key="7">
    <source>
        <dbReference type="Proteomes" id="UP001165962"/>
    </source>
</evidence>
<sequence length="785" mass="90604">MDLKKLLLNRRSVVMTWLISYILVLFVPILFSAALYGEAKRTIDEQIQRANDTLLKQMQDAIDNEIDQINRLTNEIYSNVKVRNLFYTNKFSRGDYSYDLYEITQDLGAYRSTFSNLAEFYIYWAPGDLALTPMVHKPSELLFSDLYSGGELSLQGWKEKLSHIHQRQAIYTSRTNEAGNKQTYVNFISPFPADNNDKPVGSIVVMIDKNKLLHTISGVGEYSGSDVFILNESNQVLVSNTTKEIDLSLVSRFFDKSGNVYGEYQGEESQFFYIKSNNSKLTYLSVVPSYLIWKASAYVRNIAVFSIGFSLLGGCLLTLFFLRRNYKPLDALMQSMAAYTGTKAQRDGNEFHLIQNTFKDTMDEKEQISHRLKQQQNQLRAHWISRLLKGRMDAQLSLEEATPSFQLQFVSRDFCVMLFYLEDSDPFFEKIKHHQVLDKLKLMQFIVTNVVEELVNKHDTGYIAEVDDMLACLINVHNFDKEQTSLQLAQIVEEARSFLMVHYEIEVTIAISGFHVSKLELPDAYNEALDAMEHKLIMGKRKIIWYEELRQGGLYQSKEGYYYPLQTEQQLINFIKLGLVDQARSSLNHIIDRNLHQTSLSLEFAKCLLFNLVSTLIKTMNEVDDIHQTFIENHPHAIENLTNAKTVEDMHKQLIMMLESICLLAAVKQEENKLKLKDNERDEFTRKIVKYVEDNYADTNLNISMIGDSFGMKATYLSKLFKDQSGEGLLDFINKLRIEKAKDLLKAEEVPIMEIANRSGFNDLNTFMRIFKKLEGVTPGKYKIL</sequence>
<keyword evidence="4" id="KW-0472">Membrane</keyword>
<keyword evidence="4" id="KW-0812">Transmembrane</keyword>
<evidence type="ECO:0000259" key="5">
    <source>
        <dbReference type="PROSITE" id="PS01124"/>
    </source>
</evidence>
<dbReference type="RefSeq" id="WP_166149363.1">
    <property type="nucleotide sequence ID" value="NZ_JAAOIW010000003.1"/>
</dbReference>
<name>A0ABX0J281_9BACL</name>
<keyword evidence="7" id="KW-1185">Reference proteome</keyword>
<protein>
    <submittedName>
        <fullName evidence="6">AraC family transcriptional regulator</fullName>
    </submittedName>
</protein>
<dbReference type="EMBL" id="JAAOIW010000003">
    <property type="protein sequence ID" value="NHN30410.1"/>
    <property type="molecule type" value="Genomic_DNA"/>
</dbReference>
<dbReference type="InterPro" id="IPR020449">
    <property type="entry name" value="Tscrpt_reg_AraC-type_HTH"/>
</dbReference>
<dbReference type="PROSITE" id="PS00041">
    <property type="entry name" value="HTH_ARAC_FAMILY_1"/>
    <property type="match status" value="1"/>
</dbReference>
<dbReference type="SUPFAM" id="SSF46689">
    <property type="entry name" value="Homeodomain-like"/>
    <property type="match status" value="1"/>
</dbReference>
<evidence type="ECO:0000256" key="1">
    <source>
        <dbReference type="ARBA" id="ARBA00023015"/>
    </source>
</evidence>
<evidence type="ECO:0000256" key="3">
    <source>
        <dbReference type="ARBA" id="ARBA00023163"/>
    </source>
</evidence>
<dbReference type="InterPro" id="IPR018060">
    <property type="entry name" value="HTH_AraC"/>
</dbReference>
<feature type="domain" description="HTH araC/xylS-type" evidence="5">
    <location>
        <begin position="686"/>
        <end position="785"/>
    </location>
</feature>
<dbReference type="InterPro" id="IPR018062">
    <property type="entry name" value="HTH_AraC-typ_CS"/>
</dbReference>
<dbReference type="PRINTS" id="PR00032">
    <property type="entry name" value="HTHARAC"/>
</dbReference>
<feature type="transmembrane region" description="Helical" evidence="4">
    <location>
        <begin position="302"/>
        <end position="322"/>
    </location>
</feature>
<dbReference type="SMART" id="SM00342">
    <property type="entry name" value="HTH_ARAC"/>
    <property type="match status" value="1"/>
</dbReference>
<evidence type="ECO:0000256" key="4">
    <source>
        <dbReference type="SAM" id="Phobius"/>
    </source>
</evidence>
<dbReference type="PROSITE" id="PS01124">
    <property type="entry name" value="HTH_ARAC_FAMILY_2"/>
    <property type="match status" value="1"/>
</dbReference>
<organism evidence="6 7">
    <name type="scientific">Paenibacillus agricola</name>
    <dbReference type="NCBI Taxonomy" id="2716264"/>
    <lineage>
        <taxon>Bacteria</taxon>
        <taxon>Bacillati</taxon>
        <taxon>Bacillota</taxon>
        <taxon>Bacilli</taxon>
        <taxon>Bacillales</taxon>
        <taxon>Paenibacillaceae</taxon>
        <taxon>Paenibacillus</taxon>
    </lineage>
</organism>
<dbReference type="Pfam" id="PF12833">
    <property type="entry name" value="HTH_18"/>
    <property type="match status" value="1"/>
</dbReference>
<proteinExistence type="predicted"/>
<dbReference type="PANTHER" id="PTHR43280:SF10">
    <property type="entry name" value="REGULATORY PROTEIN POCR"/>
    <property type="match status" value="1"/>
</dbReference>
<reference evidence="6" key="1">
    <citation type="submission" date="2020-03" db="EMBL/GenBank/DDBJ databases">
        <title>Draft sequencing of Paenibacilllus sp. S3N08.</title>
        <authorList>
            <person name="Kim D.-U."/>
        </authorList>
    </citation>
    <scope>NUCLEOTIDE SEQUENCE</scope>
    <source>
        <strain evidence="6">S3N08</strain>
    </source>
</reference>
<accession>A0ABX0J281</accession>